<dbReference type="Gene3D" id="3.40.50.720">
    <property type="entry name" value="NAD(P)-binding Rossmann-like Domain"/>
    <property type="match status" value="2"/>
</dbReference>
<evidence type="ECO:0000256" key="5">
    <source>
        <dbReference type="ARBA" id="ARBA00049277"/>
    </source>
</evidence>
<evidence type="ECO:0000256" key="1">
    <source>
        <dbReference type="ARBA" id="ARBA00005206"/>
    </source>
</evidence>
<dbReference type="SMART" id="SM01002">
    <property type="entry name" value="AlaDh_PNT_C"/>
    <property type="match status" value="1"/>
</dbReference>
<keyword evidence="10" id="KW-0547">Nucleotide-binding</keyword>
<evidence type="ECO:0000256" key="6">
    <source>
        <dbReference type="ARBA" id="ARBA00056662"/>
    </source>
</evidence>
<comment type="function">
    <text evidence="6">May play a role in cell wall synthesis as L-alanine is an important constituent of the peptidoglycan layer.</text>
</comment>
<dbReference type="InterPro" id="IPR008141">
    <property type="entry name" value="Ala_DH"/>
</dbReference>
<organism evidence="13 14">
    <name type="scientific">Mariprofundus erugo</name>
    <dbReference type="NCBI Taxonomy" id="2528639"/>
    <lineage>
        <taxon>Bacteria</taxon>
        <taxon>Pseudomonadati</taxon>
        <taxon>Pseudomonadota</taxon>
        <taxon>Candidatius Mariprofundia</taxon>
        <taxon>Mariprofundales</taxon>
        <taxon>Mariprofundaceae</taxon>
        <taxon>Mariprofundus</taxon>
    </lineage>
</organism>
<feature type="binding site" evidence="9">
    <location>
        <position position="15"/>
    </location>
    <ligand>
        <name>substrate</name>
    </ligand>
</feature>
<evidence type="ECO:0000313" key="13">
    <source>
        <dbReference type="EMBL" id="TLS65948.1"/>
    </source>
</evidence>
<dbReference type="CDD" id="cd05305">
    <property type="entry name" value="L-AlaDH"/>
    <property type="match status" value="1"/>
</dbReference>
<dbReference type="InterPro" id="IPR007886">
    <property type="entry name" value="AlaDH/PNT_N"/>
</dbReference>
<accession>A0A5R9GJB7</accession>
<dbReference type="AlphaFoldDB" id="A0A5R9GJB7"/>
<comment type="similarity">
    <text evidence="2 7">Belongs to the AlaDH/PNT family.</text>
</comment>
<dbReference type="InterPro" id="IPR007698">
    <property type="entry name" value="AlaDH/PNT_NAD(H)-bd"/>
</dbReference>
<evidence type="ECO:0000313" key="14">
    <source>
        <dbReference type="Proteomes" id="UP000306585"/>
    </source>
</evidence>
<dbReference type="SMART" id="SM01003">
    <property type="entry name" value="AlaDh_PNT_N"/>
    <property type="match status" value="1"/>
</dbReference>
<evidence type="ECO:0000256" key="7">
    <source>
        <dbReference type="PIRNR" id="PIRNR000183"/>
    </source>
</evidence>
<dbReference type="SUPFAM" id="SSF52283">
    <property type="entry name" value="Formate/glycerate dehydrogenase catalytic domain-like"/>
    <property type="match status" value="1"/>
</dbReference>
<reference evidence="13 14" key="1">
    <citation type="journal article" date="2019" name="Appl. Environ. Microbiol.">
        <title>Environmental Evidence and Genomic Insight of Iron-oxidizing Bacteria Preference Towards More Corrosion Resistant Stainless Steel at Higher Salinities.</title>
        <authorList>
            <person name="Garrison C.E."/>
            <person name="Price K.A."/>
            <person name="Field E.K."/>
        </authorList>
    </citation>
    <scope>NUCLEOTIDE SEQUENCE [LARGE SCALE GENOMIC DNA]</scope>
    <source>
        <strain evidence="13 14">P3</strain>
    </source>
</reference>
<feature type="binding site" evidence="10">
    <location>
        <position position="282"/>
    </location>
    <ligand>
        <name>NAD(+)</name>
        <dbReference type="ChEBI" id="CHEBI:57540"/>
    </ligand>
</feature>
<feature type="binding site" evidence="10">
    <location>
        <position position="133"/>
    </location>
    <ligand>
        <name>NAD(+)</name>
        <dbReference type="ChEBI" id="CHEBI:57540"/>
    </ligand>
</feature>
<dbReference type="Pfam" id="PF05222">
    <property type="entry name" value="AlaDh_PNT_N"/>
    <property type="match status" value="1"/>
</dbReference>
<keyword evidence="14" id="KW-1185">Reference proteome</keyword>
<feature type="binding site" evidence="9">
    <location>
        <position position="74"/>
    </location>
    <ligand>
        <name>substrate</name>
    </ligand>
</feature>
<feature type="active site" description="Proton donor/acceptor" evidence="8">
    <location>
        <position position="95"/>
    </location>
</feature>
<evidence type="ECO:0000256" key="10">
    <source>
        <dbReference type="PIRSR" id="PIRSR000183-3"/>
    </source>
</evidence>
<dbReference type="Pfam" id="PF01262">
    <property type="entry name" value="AlaDh_PNT_C"/>
    <property type="match status" value="1"/>
</dbReference>
<feature type="domain" description="Alanine dehydrogenase/pyridine nucleotide transhydrogenase N-terminal" evidence="12">
    <location>
        <begin position="4"/>
        <end position="136"/>
    </location>
</feature>
<gene>
    <name evidence="13" type="primary">ald</name>
    <name evidence="13" type="ORF">FEF65_11540</name>
</gene>
<dbReference type="PANTHER" id="PTHR42795">
    <property type="entry name" value="ALANINE DEHYDROGENASE"/>
    <property type="match status" value="1"/>
</dbReference>
<dbReference type="GO" id="GO:0042853">
    <property type="term" value="P:L-alanine catabolic process"/>
    <property type="evidence" value="ECO:0007669"/>
    <property type="project" value="InterPro"/>
</dbReference>
<dbReference type="NCBIfam" id="TIGR00518">
    <property type="entry name" value="alaDH"/>
    <property type="match status" value="1"/>
</dbReference>
<feature type="domain" description="Alanine dehydrogenase/pyridine nucleotide transhydrogenase NAD(H)-binding" evidence="11">
    <location>
        <begin position="148"/>
        <end position="300"/>
    </location>
</feature>
<keyword evidence="4 7" id="KW-0520">NAD</keyword>
<evidence type="ECO:0000256" key="8">
    <source>
        <dbReference type="PIRSR" id="PIRSR000183-1"/>
    </source>
</evidence>
<dbReference type="SUPFAM" id="SSF51735">
    <property type="entry name" value="NAD(P)-binding Rossmann-fold domains"/>
    <property type="match status" value="1"/>
</dbReference>
<feature type="active site" description="Proton donor/acceptor" evidence="8">
    <location>
        <position position="273"/>
    </location>
</feature>
<dbReference type="GO" id="GO:0000166">
    <property type="term" value="F:nucleotide binding"/>
    <property type="evidence" value="ECO:0007669"/>
    <property type="project" value="UniProtKB-KW"/>
</dbReference>
<dbReference type="EC" id="1.4.1.1" evidence="7"/>
<dbReference type="FunFam" id="3.40.50.720:FF:000433">
    <property type="entry name" value="Alanine dehydrogenase 1"/>
    <property type="match status" value="1"/>
</dbReference>
<proteinExistence type="inferred from homology"/>
<keyword evidence="3 7" id="KW-0560">Oxidoreductase</keyword>
<protein>
    <recommendedName>
        <fullName evidence="7">Alanine dehydrogenase</fullName>
        <ecNumber evidence="7">1.4.1.1</ecNumber>
    </recommendedName>
</protein>
<dbReference type="RefSeq" id="WP_138239978.1">
    <property type="nucleotide sequence ID" value="NZ_VBRY01000012.1"/>
</dbReference>
<dbReference type="GO" id="GO:0005886">
    <property type="term" value="C:plasma membrane"/>
    <property type="evidence" value="ECO:0007669"/>
    <property type="project" value="TreeGrafter"/>
</dbReference>
<comment type="caution">
    <text evidence="13">The sequence shown here is derived from an EMBL/GenBank/DDBJ whole genome shotgun (WGS) entry which is preliminary data.</text>
</comment>
<feature type="binding site" evidence="10">
    <location>
        <begin position="270"/>
        <end position="273"/>
    </location>
    <ligand>
        <name>NAD(+)</name>
        <dbReference type="ChEBI" id="CHEBI:57540"/>
    </ligand>
</feature>
<dbReference type="GO" id="GO:0000286">
    <property type="term" value="F:alanine dehydrogenase activity"/>
    <property type="evidence" value="ECO:0007669"/>
    <property type="project" value="UniProtKB-UniRule"/>
</dbReference>
<comment type="pathway">
    <text evidence="1">Amino-acid degradation; L-alanine degradation via dehydrogenase pathway; NH(3) and pyruvate from L-alanine: step 1/1.</text>
</comment>
<evidence type="ECO:0000256" key="3">
    <source>
        <dbReference type="ARBA" id="ARBA00023002"/>
    </source>
</evidence>
<dbReference type="Proteomes" id="UP000306585">
    <property type="component" value="Unassembled WGS sequence"/>
</dbReference>
<evidence type="ECO:0000259" key="11">
    <source>
        <dbReference type="SMART" id="SM01002"/>
    </source>
</evidence>
<comment type="catalytic activity">
    <reaction evidence="5 7">
        <text>L-alanine + NAD(+) + H2O = pyruvate + NH4(+) + NADH + H(+)</text>
        <dbReference type="Rhea" id="RHEA:18405"/>
        <dbReference type="ChEBI" id="CHEBI:15361"/>
        <dbReference type="ChEBI" id="CHEBI:15377"/>
        <dbReference type="ChEBI" id="CHEBI:15378"/>
        <dbReference type="ChEBI" id="CHEBI:28938"/>
        <dbReference type="ChEBI" id="CHEBI:57540"/>
        <dbReference type="ChEBI" id="CHEBI:57945"/>
        <dbReference type="ChEBI" id="CHEBI:57972"/>
        <dbReference type="EC" id="1.4.1.1"/>
    </reaction>
</comment>
<dbReference type="PIRSF" id="PIRSF000183">
    <property type="entry name" value="Alanine_dh"/>
    <property type="match status" value="1"/>
</dbReference>
<name>A0A5R9GJB7_9PROT</name>
<dbReference type="PANTHER" id="PTHR42795:SF1">
    <property type="entry name" value="ALANINE DEHYDROGENASE"/>
    <property type="match status" value="1"/>
</dbReference>
<sequence>MRVGVPKEIKNHEHRVALTPEGAGCLVKEGHEVWVQCSAGVDSGFDDVAYTSAGATVVDTAAQAWAADLVVKVKEPLACEYRYLRPSLTLFTYLHLAADPALARQLIAHQVCAIGYETVQLPDGSLPLLAPMSRVAGRVAVQLGARFLQRENGTCYPGKGILAGAIEGGEAARAVILGAGNVGLNAAMALAGLGVEVTVLESNRTLIDHLAQRSFERIHLLEFTRDAMRRLLPACDLLVGAALVPGEHAPELLGREDLRLMEAGSVFVDVAIDQGGMAETSRVTTYDDPVYVEEGVLHCCLPNMPGAVPRTSTRALTSATQLYVLKLAAGVASACAGDSALAQGVNTRGGSVCHEGVARALAGLV</sequence>
<evidence type="ECO:0000256" key="2">
    <source>
        <dbReference type="ARBA" id="ARBA00005689"/>
    </source>
</evidence>
<evidence type="ECO:0000256" key="9">
    <source>
        <dbReference type="PIRSR" id="PIRSR000183-2"/>
    </source>
</evidence>
<evidence type="ECO:0000259" key="12">
    <source>
        <dbReference type="SMART" id="SM01003"/>
    </source>
</evidence>
<evidence type="ECO:0000256" key="4">
    <source>
        <dbReference type="ARBA" id="ARBA00023027"/>
    </source>
</evidence>
<dbReference type="EMBL" id="VBRY01000012">
    <property type="protein sequence ID" value="TLS65948.1"/>
    <property type="molecule type" value="Genomic_DNA"/>
</dbReference>
<dbReference type="InterPro" id="IPR036291">
    <property type="entry name" value="NAD(P)-bd_dom_sf"/>
</dbReference>